<dbReference type="HAMAP" id="MF_00076">
    <property type="entry name" value="HisB"/>
    <property type="match status" value="1"/>
</dbReference>
<dbReference type="Gene3D" id="3.30.230.40">
    <property type="entry name" value="Imidazole glycerol phosphate dehydratase, domain 1"/>
    <property type="match status" value="2"/>
</dbReference>
<evidence type="ECO:0000256" key="5">
    <source>
        <dbReference type="ARBA" id="ARBA00023239"/>
    </source>
</evidence>
<evidence type="ECO:0000256" key="6">
    <source>
        <dbReference type="HAMAP-Rule" id="MF_00076"/>
    </source>
</evidence>
<dbReference type="EMBL" id="DVFJ01000018">
    <property type="protein sequence ID" value="HIQ71770.1"/>
    <property type="molecule type" value="Genomic_DNA"/>
</dbReference>
<dbReference type="CDD" id="cd07914">
    <property type="entry name" value="IGPD"/>
    <property type="match status" value="1"/>
</dbReference>
<name>A0A9D0ZA97_9FIRM</name>
<evidence type="ECO:0000256" key="1">
    <source>
        <dbReference type="ARBA" id="ARBA00005047"/>
    </source>
</evidence>
<dbReference type="GO" id="GO:0000105">
    <property type="term" value="P:L-histidine biosynthetic process"/>
    <property type="evidence" value="ECO:0007669"/>
    <property type="project" value="UniProtKB-UniRule"/>
</dbReference>
<keyword evidence="3 6" id="KW-0028">Amino-acid biosynthesis</keyword>
<comment type="caution">
    <text evidence="8">The sequence shown here is derived from an EMBL/GenBank/DDBJ whole genome shotgun (WGS) entry which is preliminary data.</text>
</comment>
<dbReference type="FunFam" id="3.30.230.40:FF:000003">
    <property type="entry name" value="Imidazoleglycerol-phosphate dehydratase HisB"/>
    <property type="match status" value="1"/>
</dbReference>
<dbReference type="FunFam" id="3.30.230.40:FF:000001">
    <property type="entry name" value="Imidazoleglycerol-phosphate dehydratase HisB"/>
    <property type="match status" value="1"/>
</dbReference>
<keyword evidence="5 6" id="KW-0456">Lyase</keyword>
<dbReference type="InterPro" id="IPR020568">
    <property type="entry name" value="Ribosomal_Su5_D2-typ_SF"/>
</dbReference>
<dbReference type="GO" id="GO:0004424">
    <property type="term" value="F:imidazoleglycerol-phosphate dehydratase activity"/>
    <property type="evidence" value="ECO:0007669"/>
    <property type="project" value="UniProtKB-UniRule"/>
</dbReference>
<evidence type="ECO:0000256" key="3">
    <source>
        <dbReference type="ARBA" id="ARBA00022605"/>
    </source>
</evidence>
<dbReference type="Pfam" id="PF00475">
    <property type="entry name" value="IGPD"/>
    <property type="match status" value="1"/>
</dbReference>
<evidence type="ECO:0000256" key="7">
    <source>
        <dbReference type="RuleBase" id="RU000599"/>
    </source>
</evidence>
<keyword evidence="6" id="KW-0963">Cytoplasm</keyword>
<dbReference type="PROSITE" id="PS00955">
    <property type="entry name" value="IGP_DEHYDRATASE_2"/>
    <property type="match status" value="1"/>
</dbReference>
<comment type="subcellular location">
    <subcellularLocation>
        <location evidence="6 7">Cytoplasm</location>
    </subcellularLocation>
</comment>
<evidence type="ECO:0000256" key="4">
    <source>
        <dbReference type="ARBA" id="ARBA00023102"/>
    </source>
</evidence>
<accession>A0A9D0ZA97</accession>
<reference evidence="8" key="1">
    <citation type="submission" date="2020-10" db="EMBL/GenBank/DDBJ databases">
        <authorList>
            <person name="Gilroy R."/>
        </authorList>
    </citation>
    <scope>NUCLEOTIDE SEQUENCE</scope>
    <source>
        <strain evidence="8">ChiSxjej2B14-6234</strain>
    </source>
</reference>
<dbReference type="InterPro" id="IPR000807">
    <property type="entry name" value="ImidazoleglycerolP_deHydtase"/>
</dbReference>
<comment type="similarity">
    <text evidence="6 7">Belongs to the imidazoleglycerol-phosphate dehydratase family.</text>
</comment>
<evidence type="ECO:0000313" key="9">
    <source>
        <dbReference type="Proteomes" id="UP000886887"/>
    </source>
</evidence>
<dbReference type="PANTHER" id="PTHR23133:SF2">
    <property type="entry name" value="IMIDAZOLEGLYCEROL-PHOSPHATE DEHYDRATASE"/>
    <property type="match status" value="1"/>
</dbReference>
<gene>
    <name evidence="6 8" type="primary">hisB</name>
    <name evidence="8" type="ORF">IAB73_06160</name>
</gene>
<keyword evidence="4 6" id="KW-0368">Histidine biosynthesis</keyword>
<dbReference type="NCBIfam" id="NF002116">
    <property type="entry name" value="PRK00951.2-6"/>
    <property type="match status" value="1"/>
</dbReference>
<protein>
    <recommendedName>
        <fullName evidence="2 6">Imidazoleglycerol-phosphate dehydratase</fullName>
        <shortName evidence="6">IGPD</shortName>
        <ecNumber evidence="6 7">4.2.1.19</ecNumber>
    </recommendedName>
</protein>
<dbReference type="SUPFAM" id="SSF54211">
    <property type="entry name" value="Ribosomal protein S5 domain 2-like"/>
    <property type="match status" value="2"/>
</dbReference>
<dbReference type="EC" id="4.2.1.19" evidence="6 7"/>
<dbReference type="Proteomes" id="UP000886887">
    <property type="component" value="Unassembled WGS sequence"/>
</dbReference>
<comment type="catalytic activity">
    <reaction evidence="6 7">
        <text>D-erythro-1-(imidazol-4-yl)glycerol 3-phosphate = 3-(imidazol-4-yl)-2-oxopropyl phosphate + H2O</text>
        <dbReference type="Rhea" id="RHEA:11040"/>
        <dbReference type="ChEBI" id="CHEBI:15377"/>
        <dbReference type="ChEBI" id="CHEBI:57766"/>
        <dbReference type="ChEBI" id="CHEBI:58278"/>
        <dbReference type="EC" id="4.2.1.19"/>
    </reaction>
</comment>
<dbReference type="AlphaFoldDB" id="A0A9D0ZA97"/>
<organism evidence="8 9">
    <name type="scientific">Candidatus Onthenecus intestinigallinarum</name>
    <dbReference type="NCBI Taxonomy" id="2840875"/>
    <lineage>
        <taxon>Bacteria</taxon>
        <taxon>Bacillati</taxon>
        <taxon>Bacillota</taxon>
        <taxon>Clostridia</taxon>
        <taxon>Eubacteriales</taxon>
        <taxon>Candidatus Onthenecus</taxon>
    </lineage>
</organism>
<dbReference type="NCBIfam" id="NF002111">
    <property type="entry name" value="PRK00951.2-1"/>
    <property type="match status" value="1"/>
</dbReference>
<dbReference type="PANTHER" id="PTHR23133">
    <property type="entry name" value="IMIDAZOLEGLYCEROL-PHOSPHATE DEHYDRATASE HIS7"/>
    <property type="match status" value="1"/>
</dbReference>
<evidence type="ECO:0000256" key="2">
    <source>
        <dbReference type="ARBA" id="ARBA00016664"/>
    </source>
</evidence>
<dbReference type="InterPro" id="IPR020565">
    <property type="entry name" value="ImidazoleglycerP_deHydtase_CS"/>
</dbReference>
<dbReference type="NCBIfam" id="NF002114">
    <property type="entry name" value="PRK00951.2-4"/>
    <property type="match status" value="1"/>
</dbReference>
<dbReference type="PROSITE" id="PS00954">
    <property type="entry name" value="IGP_DEHYDRATASE_1"/>
    <property type="match status" value="1"/>
</dbReference>
<proteinExistence type="inferred from homology"/>
<sequence length="194" mass="20863">MRTADIARKTGETDIRLSLALDGQGRCDAQCGIGFFEHMLSALCRFGLLDLTLHCEGDLHVDAHHTVEDVGICLGQAIAQALGDKRGIARLGHACAPMDEALALAALDVSGRPYLVLDAQFDAPMVGAMDTQLVREFFRAVATHAGLTLHLRVPYGQNDHHKIEALFKAFGRALRDAVAPDPRIDGVLSTKGVL</sequence>
<reference evidence="8" key="2">
    <citation type="journal article" date="2021" name="PeerJ">
        <title>Extensive microbial diversity within the chicken gut microbiome revealed by metagenomics and culture.</title>
        <authorList>
            <person name="Gilroy R."/>
            <person name="Ravi A."/>
            <person name="Getino M."/>
            <person name="Pursley I."/>
            <person name="Horton D.L."/>
            <person name="Alikhan N.F."/>
            <person name="Baker D."/>
            <person name="Gharbi K."/>
            <person name="Hall N."/>
            <person name="Watson M."/>
            <person name="Adriaenssens E.M."/>
            <person name="Foster-Nyarko E."/>
            <person name="Jarju S."/>
            <person name="Secka A."/>
            <person name="Antonio M."/>
            <person name="Oren A."/>
            <person name="Chaudhuri R.R."/>
            <person name="La Ragione R."/>
            <person name="Hildebrand F."/>
            <person name="Pallen M.J."/>
        </authorList>
    </citation>
    <scope>NUCLEOTIDE SEQUENCE</scope>
    <source>
        <strain evidence="8">ChiSxjej2B14-6234</strain>
    </source>
</reference>
<evidence type="ECO:0000313" key="8">
    <source>
        <dbReference type="EMBL" id="HIQ71770.1"/>
    </source>
</evidence>
<dbReference type="GO" id="GO:0005737">
    <property type="term" value="C:cytoplasm"/>
    <property type="evidence" value="ECO:0007669"/>
    <property type="project" value="UniProtKB-SubCell"/>
</dbReference>
<comment type="pathway">
    <text evidence="1 6 7">Amino-acid biosynthesis; L-histidine biosynthesis; L-histidine from 5-phospho-alpha-D-ribose 1-diphosphate: step 6/9.</text>
</comment>
<dbReference type="InterPro" id="IPR038494">
    <property type="entry name" value="IGPD_sf"/>
</dbReference>